<sequence>MNRKNLRKNLLPRNLADICCVLFIFTFIPLTFIFEMCIVLPAFHETGSYMFILTWLLGTFLLFNIVGNFMFCVLEDTSIKTIMLTPPTEVELRRYWRLCSKCEILTPPRSWHCESCDTCILKRDHHCVFTGCCVGHRNQRYFLRFIVHIILGTFYALCYNSAYFWWLHKETFLDLRTAVKMICPLMTFLAEFSWTNIYLVIYEINVIALIYTGVLLFFHGSNILKGAVSYHERQTAKYDMGWRKNLIMVMGNRWHLVWLSPFLDSQLPHDGVHWEKFLQTSTKNR</sequence>
<feature type="domain" description="Palmitoyltransferase DHHC" evidence="8">
    <location>
        <begin position="97"/>
        <end position="231"/>
    </location>
</feature>
<evidence type="ECO:0000256" key="3">
    <source>
        <dbReference type="ARBA" id="ARBA00022692"/>
    </source>
</evidence>
<feature type="transmembrane region" description="Helical" evidence="7">
    <location>
        <begin position="197"/>
        <end position="218"/>
    </location>
</feature>
<dbReference type="AlphaFoldDB" id="A0A1B0C5T6"/>
<dbReference type="Pfam" id="PF01529">
    <property type="entry name" value="DHHC"/>
    <property type="match status" value="1"/>
</dbReference>
<keyword evidence="6 7" id="KW-0012">Acyltransferase</keyword>
<evidence type="ECO:0000256" key="1">
    <source>
        <dbReference type="ARBA" id="ARBA00004141"/>
    </source>
</evidence>
<dbReference type="EMBL" id="JXJN01026230">
    <property type="status" value="NOT_ANNOTATED_CDS"/>
    <property type="molecule type" value="Genomic_DNA"/>
</dbReference>
<evidence type="ECO:0000256" key="6">
    <source>
        <dbReference type="ARBA" id="ARBA00023315"/>
    </source>
</evidence>
<dbReference type="InterPro" id="IPR001594">
    <property type="entry name" value="Palmitoyltrfase_DHHC"/>
</dbReference>
<keyword evidence="2 7" id="KW-0808">Transferase</keyword>
<evidence type="ECO:0000256" key="2">
    <source>
        <dbReference type="ARBA" id="ARBA00022679"/>
    </source>
</evidence>
<dbReference type="EC" id="2.3.1.225" evidence="7"/>
<feature type="transmembrane region" description="Helical" evidence="7">
    <location>
        <begin position="49"/>
        <end position="74"/>
    </location>
</feature>
<evidence type="ECO:0000256" key="7">
    <source>
        <dbReference type="RuleBase" id="RU079119"/>
    </source>
</evidence>
<protein>
    <recommendedName>
        <fullName evidence="7">Palmitoyltransferase</fullName>
        <ecNumber evidence="7">2.3.1.225</ecNumber>
    </recommendedName>
</protein>
<name>A0A1B0C5T6_9MUSC</name>
<keyword evidence="10" id="KW-1185">Reference proteome</keyword>
<keyword evidence="4 7" id="KW-1133">Transmembrane helix</keyword>
<reference evidence="10" key="1">
    <citation type="submission" date="2015-01" db="EMBL/GenBank/DDBJ databases">
        <authorList>
            <person name="Aksoy S."/>
            <person name="Warren W."/>
            <person name="Wilson R.K."/>
        </authorList>
    </citation>
    <scope>NUCLEOTIDE SEQUENCE [LARGE SCALE GENOMIC DNA]</scope>
    <source>
        <strain evidence="10">IAEA</strain>
    </source>
</reference>
<dbReference type="PANTHER" id="PTHR12246">
    <property type="entry name" value="PALMITOYLTRANSFERASE ZDHHC16"/>
    <property type="match status" value="1"/>
</dbReference>
<organism evidence="9 10">
    <name type="scientific">Glossina palpalis gambiensis</name>
    <dbReference type="NCBI Taxonomy" id="67801"/>
    <lineage>
        <taxon>Eukaryota</taxon>
        <taxon>Metazoa</taxon>
        <taxon>Ecdysozoa</taxon>
        <taxon>Arthropoda</taxon>
        <taxon>Hexapoda</taxon>
        <taxon>Insecta</taxon>
        <taxon>Pterygota</taxon>
        <taxon>Neoptera</taxon>
        <taxon>Endopterygota</taxon>
        <taxon>Diptera</taxon>
        <taxon>Brachycera</taxon>
        <taxon>Muscomorpha</taxon>
        <taxon>Hippoboscoidea</taxon>
        <taxon>Glossinidae</taxon>
        <taxon>Glossina</taxon>
    </lineage>
</organism>
<comment type="domain">
    <text evidence="7">The DHHC domain is required for palmitoyltransferase activity.</text>
</comment>
<keyword evidence="3 7" id="KW-0812">Transmembrane</keyword>
<dbReference type="GO" id="GO:0019706">
    <property type="term" value="F:protein-cysteine S-palmitoyltransferase activity"/>
    <property type="evidence" value="ECO:0007669"/>
    <property type="project" value="UniProtKB-EC"/>
</dbReference>
<dbReference type="InterPro" id="IPR039859">
    <property type="entry name" value="PFA4/ZDH16/20/ERF2-like"/>
</dbReference>
<dbReference type="Proteomes" id="UP000092460">
    <property type="component" value="Unassembled WGS sequence"/>
</dbReference>
<keyword evidence="5 7" id="KW-0472">Membrane</keyword>
<comment type="subcellular location">
    <subcellularLocation>
        <location evidence="1">Membrane</location>
        <topology evidence="1">Multi-pass membrane protein</topology>
    </subcellularLocation>
</comment>
<feature type="transmembrane region" description="Helical" evidence="7">
    <location>
        <begin position="145"/>
        <end position="166"/>
    </location>
</feature>
<dbReference type="EnsemblMetazoa" id="GPPI049929-RA">
    <property type="protein sequence ID" value="GPPI049929-PA"/>
    <property type="gene ID" value="GPPI049929"/>
</dbReference>
<evidence type="ECO:0000256" key="5">
    <source>
        <dbReference type="ARBA" id="ARBA00023136"/>
    </source>
</evidence>
<evidence type="ECO:0000313" key="10">
    <source>
        <dbReference type="Proteomes" id="UP000092460"/>
    </source>
</evidence>
<dbReference type="GO" id="GO:0016020">
    <property type="term" value="C:membrane"/>
    <property type="evidence" value="ECO:0007669"/>
    <property type="project" value="UniProtKB-SubCell"/>
</dbReference>
<comment type="catalytic activity">
    <reaction evidence="7">
        <text>L-cysteinyl-[protein] + hexadecanoyl-CoA = S-hexadecanoyl-L-cysteinyl-[protein] + CoA</text>
        <dbReference type="Rhea" id="RHEA:36683"/>
        <dbReference type="Rhea" id="RHEA-COMP:10131"/>
        <dbReference type="Rhea" id="RHEA-COMP:11032"/>
        <dbReference type="ChEBI" id="CHEBI:29950"/>
        <dbReference type="ChEBI" id="CHEBI:57287"/>
        <dbReference type="ChEBI" id="CHEBI:57379"/>
        <dbReference type="ChEBI" id="CHEBI:74151"/>
        <dbReference type="EC" id="2.3.1.225"/>
    </reaction>
</comment>
<evidence type="ECO:0000256" key="4">
    <source>
        <dbReference type="ARBA" id="ARBA00022989"/>
    </source>
</evidence>
<feature type="transmembrane region" description="Helical" evidence="7">
    <location>
        <begin position="21"/>
        <end position="43"/>
    </location>
</feature>
<evidence type="ECO:0000259" key="8">
    <source>
        <dbReference type="Pfam" id="PF01529"/>
    </source>
</evidence>
<accession>A0A1B0C5T6</accession>
<reference evidence="9" key="2">
    <citation type="submission" date="2020-05" db="UniProtKB">
        <authorList>
            <consortium name="EnsemblMetazoa"/>
        </authorList>
    </citation>
    <scope>IDENTIFICATION</scope>
    <source>
        <strain evidence="9">IAEA</strain>
    </source>
</reference>
<evidence type="ECO:0000313" key="9">
    <source>
        <dbReference type="EnsemblMetazoa" id="GPPI049929-PA"/>
    </source>
</evidence>
<dbReference type="VEuPathDB" id="VectorBase:GPPI049929"/>
<comment type="similarity">
    <text evidence="7">Belongs to the DHHC palmitoyltransferase family.</text>
</comment>
<dbReference type="PROSITE" id="PS50216">
    <property type="entry name" value="DHHC"/>
    <property type="match status" value="1"/>
</dbReference>
<dbReference type="STRING" id="67801.A0A1B0C5T6"/>
<proteinExistence type="inferred from homology"/>